<protein>
    <submittedName>
        <fullName evidence="3">Uncharacterized protein</fullName>
    </submittedName>
</protein>
<feature type="region of interest" description="Disordered" evidence="1">
    <location>
        <begin position="72"/>
        <end position="93"/>
    </location>
</feature>
<dbReference type="Proteomes" id="UP000694915">
    <property type="component" value="Chromosome 7"/>
</dbReference>
<accession>A0ABM1AJA5</accession>
<gene>
    <name evidence="3" type="primary">C7H5orf58</name>
</gene>
<dbReference type="GeneID" id="101998580"/>
<dbReference type="RefSeq" id="XP_013202942.1">
    <property type="nucleotide sequence ID" value="XM_013347488.2"/>
</dbReference>
<reference evidence="3" key="1">
    <citation type="submission" date="2025-08" db="UniProtKB">
        <authorList>
            <consortium name="RefSeq"/>
        </authorList>
    </citation>
    <scope>IDENTIFICATION</scope>
</reference>
<name>A0ABM1AJA5_MICOH</name>
<evidence type="ECO:0000256" key="1">
    <source>
        <dbReference type="SAM" id="MobiDB-lite"/>
    </source>
</evidence>
<proteinExistence type="predicted"/>
<sequence>MAKACLLIHLLNKDIEIYCVPGTVCQMLKNNHHDHKQRVEAMIKNINTISLEMKKMKELSHILLCDLNLHFGQPQKTEDPKEAETSHSLEETEIPDVALASISLSG</sequence>
<keyword evidence="2" id="KW-1185">Reference proteome</keyword>
<organism evidence="2 3">
    <name type="scientific">Microtus ochrogaster</name>
    <name type="common">Prairie vole</name>
    <dbReference type="NCBI Taxonomy" id="79684"/>
    <lineage>
        <taxon>Eukaryota</taxon>
        <taxon>Metazoa</taxon>
        <taxon>Chordata</taxon>
        <taxon>Craniata</taxon>
        <taxon>Vertebrata</taxon>
        <taxon>Euteleostomi</taxon>
        <taxon>Mammalia</taxon>
        <taxon>Eutheria</taxon>
        <taxon>Euarchontoglires</taxon>
        <taxon>Glires</taxon>
        <taxon>Rodentia</taxon>
        <taxon>Myomorpha</taxon>
        <taxon>Muroidea</taxon>
        <taxon>Cricetidae</taxon>
        <taxon>Arvicolinae</taxon>
        <taxon>Microtus</taxon>
    </lineage>
</organism>
<evidence type="ECO:0000313" key="2">
    <source>
        <dbReference type="Proteomes" id="UP000694915"/>
    </source>
</evidence>
<evidence type="ECO:0000313" key="3">
    <source>
        <dbReference type="RefSeq" id="XP_013202942.1"/>
    </source>
</evidence>
<feature type="compositionally biased region" description="Basic and acidic residues" evidence="1">
    <location>
        <begin position="76"/>
        <end position="90"/>
    </location>
</feature>